<dbReference type="SUPFAM" id="SSF48179">
    <property type="entry name" value="6-phosphogluconate dehydrogenase C-terminal domain-like"/>
    <property type="match status" value="1"/>
</dbReference>
<keyword evidence="8" id="KW-0057">Aromatic amino acid biosynthesis</keyword>
<comment type="pathway">
    <text evidence="1">Amino-acid biosynthesis; L-tyrosine biosynthesis; (4-hydroxyphenyl)pyruvate from prephenate (NAD(+) route): step 1/1.</text>
</comment>
<dbReference type="GO" id="GO:0008977">
    <property type="term" value="F:prephenate dehydrogenase (NAD+) activity"/>
    <property type="evidence" value="ECO:0007669"/>
    <property type="project" value="UniProtKB-EC"/>
</dbReference>
<keyword evidence="6 11" id="KW-0560">Oxidoreductase</keyword>
<evidence type="ECO:0000256" key="7">
    <source>
        <dbReference type="ARBA" id="ARBA00023027"/>
    </source>
</evidence>
<comment type="catalytic activity">
    <reaction evidence="9">
        <text>prephenate + NAD(+) = 3-(4-hydroxyphenyl)pyruvate + CO2 + NADH</text>
        <dbReference type="Rhea" id="RHEA:13869"/>
        <dbReference type="ChEBI" id="CHEBI:16526"/>
        <dbReference type="ChEBI" id="CHEBI:29934"/>
        <dbReference type="ChEBI" id="CHEBI:36242"/>
        <dbReference type="ChEBI" id="CHEBI:57540"/>
        <dbReference type="ChEBI" id="CHEBI:57945"/>
        <dbReference type="EC" id="1.3.1.12"/>
    </reaction>
</comment>
<evidence type="ECO:0000256" key="4">
    <source>
        <dbReference type="ARBA" id="ARBA00022498"/>
    </source>
</evidence>
<dbReference type="GO" id="GO:0070403">
    <property type="term" value="F:NAD+ binding"/>
    <property type="evidence" value="ECO:0007669"/>
    <property type="project" value="InterPro"/>
</dbReference>
<dbReference type="FunFam" id="1.10.3660.10:FF:000003">
    <property type="entry name" value="Prephenate dehydrogenase"/>
    <property type="match status" value="1"/>
</dbReference>
<dbReference type="GO" id="GO:0006571">
    <property type="term" value="P:tyrosine biosynthetic process"/>
    <property type="evidence" value="ECO:0007669"/>
    <property type="project" value="UniProtKB-KW"/>
</dbReference>
<evidence type="ECO:0000256" key="5">
    <source>
        <dbReference type="ARBA" id="ARBA00022605"/>
    </source>
</evidence>
<dbReference type="Pfam" id="PF02153">
    <property type="entry name" value="PDH_N"/>
    <property type="match status" value="1"/>
</dbReference>
<dbReference type="HOGENOM" id="CLU_055968_0_1_6"/>
<dbReference type="Proteomes" id="UP000006821">
    <property type="component" value="Chromosome"/>
</dbReference>
<dbReference type="InterPro" id="IPR050812">
    <property type="entry name" value="Preph/Arog_dehydrog"/>
</dbReference>
<evidence type="ECO:0000256" key="3">
    <source>
        <dbReference type="ARBA" id="ARBA00012068"/>
    </source>
</evidence>
<sequence length="290" mass="31703">MIRRFCIIGVGLIGGSAALRARGFCGEIIGVDADPANLDRAEALGVVDRGRVDPEQGVEGADFVLIATPVGTIEPLFRRLRPVWRPECVYTDAGSTKGSVVDAARRVFGKVPSNFIPGHPIAGAERSGVEAADASLFEGKRVILTPLPDSAPDALARVGEFWTYLGAKVERMEAERHDEVLAATSHLPHVLAFTLARMLGRKDEQAEIFRYAAGGFRDFTRIASSDPRMWLDICRANREPLLELLAEYEAALREVAGLIRNDDAGRLYACFSEARSAREKFLQLTENNHA</sequence>
<evidence type="ECO:0000256" key="6">
    <source>
        <dbReference type="ARBA" id="ARBA00023002"/>
    </source>
</evidence>
<evidence type="ECO:0000256" key="1">
    <source>
        <dbReference type="ARBA" id="ARBA00005067"/>
    </source>
</evidence>
<dbReference type="PROSITE" id="PS51176">
    <property type="entry name" value="PDH_ADH"/>
    <property type="match status" value="1"/>
</dbReference>
<dbReference type="SUPFAM" id="SSF51735">
    <property type="entry name" value="NAD(P)-binding Rossmann-fold domains"/>
    <property type="match status" value="1"/>
</dbReference>
<reference evidence="11 12" key="1">
    <citation type="journal article" date="2004" name="PLoS Biol.">
        <title>Genomic insights into methanotrophy: the complete genome sequence of Methylococcus capsulatus (Bath).</title>
        <authorList>
            <person name="Ward N.L."/>
            <person name="Larsen O."/>
            <person name="Sakwa J."/>
            <person name="Bruseth L."/>
            <person name="Khouri H.M."/>
            <person name="Durkin A.S."/>
            <person name="Dimitrov G."/>
            <person name="Jiang L."/>
            <person name="Scanlan D."/>
            <person name="Kang K.H."/>
            <person name="Lewis M.R."/>
            <person name="Nelson K.E."/>
            <person name="Methe B.A."/>
            <person name="Wu M."/>
            <person name="Heidelberg J.F."/>
            <person name="Paulsen I.T."/>
            <person name="Fouts D.E."/>
            <person name="Ravel J."/>
            <person name="Tettelin H."/>
            <person name="Ren Q."/>
            <person name="Read T.D."/>
            <person name="DeBoy R.T."/>
            <person name="Seshadri R."/>
            <person name="Salzberg S.L."/>
            <person name="Jensen H.B."/>
            <person name="Birkeland N.K."/>
            <person name="Nelson W.C."/>
            <person name="Dodson R.J."/>
            <person name="Grindhaug S.H."/>
            <person name="Holt I.E."/>
            <person name="Eidhammer I."/>
            <person name="Jonasen I."/>
            <person name="Vanaken S."/>
            <person name="Utterback T.R."/>
            <person name="Feldblyum T.V."/>
            <person name="Fraser C.M."/>
            <person name="Lillehaug J.R."/>
            <person name="Eisen J.A."/>
        </authorList>
    </citation>
    <scope>NUCLEOTIDE SEQUENCE [LARGE SCALE GENOMIC DNA]</scope>
    <source>
        <strain evidence="12">ATCC 33009 / NCIMB 11132 / Bath</strain>
    </source>
</reference>
<dbReference type="PANTHER" id="PTHR21363">
    <property type="entry name" value="PREPHENATE DEHYDROGENASE"/>
    <property type="match status" value="1"/>
</dbReference>
<evidence type="ECO:0000256" key="8">
    <source>
        <dbReference type="ARBA" id="ARBA00023141"/>
    </source>
</evidence>
<dbReference type="InterPro" id="IPR036291">
    <property type="entry name" value="NAD(P)-bd_dom_sf"/>
</dbReference>
<organism evidence="11 12">
    <name type="scientific">Methylococcus capsulatus (strain ATCC 33009 / NCIMB 11132 / Bath)</name>
    <dbReference type="NCBI Taxonomy" id="243233"/>
    <lineage>
        <taxon>Bacteria</taxon>
        <taxon>Pseudomonadati</taxon>
        <taxon>Pseudomonadota</taxon>
        <taxon>Gammaproteobacteria</taxon>
        <taxon>Methylococcales</taxon>
        <taxon>Methylococcaceae</taxon>
        <taxon>Methylococcus</taxon>
    </lineage>
</organism>
<dbReference type="EMBL" id="AE017282">
    <property type="protein sequence ID" value="AAU92306.1"/>
    <property type="molecule type" value="Genomic_DNA"/>
</dbReference>
<keyword evidence="4" id="KW-0827">Tyrosine biosynthesis</keyword>
<comment type="similarity">
    <text evidence="2">Belongs to the prephenate/arogenate dehydrogenase family.</text>
</comment>
<evidence type="ECO:0000259" key="10">
    <source>
        <dbReference type="PROSITE" id="PS51176"/>
    </source>
</evidence>
<gene>
    <name evidence="11" type="primary">tyrA</name>
    <name evidence="11" type="ordered locus">MCA1416</name>
</gene>
<keyword evidence="5" id="KW-0028">Amino-acid biosynthesis</keyword>
<dbReference type="InterPro" id="IPR046826">
    <property type="entry name" value="PDH_N"/>
</dbReference>
<dbReference type="InterPro" id="IPR003099">
    <property type="entry name" value="Prephen_DH"/>
</dbReference>
<dbReference type="PANTHER" id="PTHR21363:SF0">
    <property type="entry name" value="PREPHENATE DEHYDROGENASE [NADP(+)]"/>
    <property type="match status" value="1"/>
</dbReference>
<dbReference type="GO" id="GO:0004665">
    <property type="term" value="F:prephenate dehydrogenase (NADP+) activity"/>
    <property type="evidence" value="ECO:0007669"/>
    <property type="project" value="InterPro"/>
</dbReference>
<keyword evidence="7" id="KW-0520">NAD</keyword>
<dbReference type="RefSeq" id="WP_010960692.1">
    <property type="nucleotide sequence ID" value="NC_002977.6"/>
</dbReference>
<evidence type="ECO:0000256" key="2">
    <source>
        <dbReference type="ARBA" id="ARBA00007964"/>
    </source>
</evidence>
<evidence type="ECO:0000313" key="11">
    <source>
        <dbReference type="EMBL" id="AAU92306.1"/>
    </source>
</evidence>
<feature type="domain" description="Prephenate/arogenate dehydrogenase" evidence="10">
    <location>
        <begin position="3"/>
        <end position="289"/>
    </location>
</feature>
<accession>Q608S4</accession>
<dbReference type="InterPro" id="IPR046825">
    <property type="entry name" value="PDH_C"/>
</dbReference>
<evidence type="ECO:0000256" key="9">
    <source>
        <dbReference type="ARBA" id="ARBA00049260"/>
    </source>
</evidence>
<dbReference type="EC" id="1.3.1.12" evidence="3"/>
<dbReference type="STRING" id="243233.MCA1416"/>
<protein>
    <recommendedName>
        <fullName evidence="3">prephenate dehydrogenase</fullName>
        <ecNumber evidence="3">1.3.1.12</ecNumber>
    </recommendedName>
</protein>
<dbReference type="Pfam" id="PF20463">
    <property type="entry name" value="PDH_C"/>
    <property type="match status" value="1"/>
</dbReference>
<dbReference type="FunFam" id="3.40.50.720:FF:000208">
    <property type="entry name" value="Prephenate dehydrogenase"/>
    <property type="match status" value="1"/>
</dbReference>
<dbReference type="GeneID" id="88223689"/>
<name>Q608S4_METCA</name>
<proteinExistence type="inferred from homology"/>
<dbReference type="InterPro" id="IPR008927">
    <property type="entry name" value="6-PGluconate_DH-like_C_sf"/>
</dbReference>
<dbReference type="KEGG" id="mca:MCA1416"/>
<evidence type="ECO:0000313" key="12">
    <source>
        <dbReference type="Proteomes" id="UP000006821"/>
    </source>
</evidence>
<dbReference type="Gene3D" id="3.40.50.720">
    <property type="entry name" value="NAD(P)-binding Rossmann-like Domain"/>
    <property type="match status" value="1"/>
</dbReference>
<dbReference type="eggNOG" id="COG0287">
    <property type="taxonomic scope" value="Bacteria"/>
</dbReference>
<dbReference type="AlphaFoldDB" id="Q608S4"/>
<dbReference type="Gene3D" id="1.10.3660.10">
    <property type="entry name" value="6-phosphogluconate dehydrogenase C-terminal like domain"/>
    <property type="match status" value="1"/>
</dbReference>